<accession>A0A379KD66</accession>
<proteinExistence type="predicted"/>
<protein>
    <submittedName>
        <fullName evidence="1">Uncharacterized protein</fullName>
    </submittedName>
</protein>
<dbReference type="RefSeq" id="WP_115344717.1">
    <property type="nucleotide sequence ID" value="NZ_UGSG01000002.1"/>
</dbReference>
<evidence type="ECO:0000313" key="2">
    <source>
        <dbReference type="Proteomes" id="UP000254573"/>
    </source>
</evidence>
<organism evidence="1 2">
    <name type="scientific">Pandoraea pnomenusa</name>
    <dbReference type="NCBI Taxonomy" id="93220"/>
    <lineage>
        <taxon>Bacteria</taxon>
        <taxon>Pseudomonadati</taxon>
        <taxon>Pseudomonadota</taxon>
        <taxon>Betaproteobacteria</taxon>
        <taxon>Burkholderiales</taxon>
        <taxon>Burkholderiaceae</taxon>
        <taxon>Pandoraea</taxon>
    </lineage>
</organism>
<gene>
    <name evidence="1" type="ORF">NCTC13160_04938</name>
</gene>
<sequence>MPDNKTVTFDAVATLVDAFDAAAQDWGWAADQGVGAHPANSKKKYETARNALLAALETYISPSAQSVAQEAVVQSFGMTRSGLIKTYPMVEMGFGEVCVGDGYVDDIPALTFSPQEFQPIGTQTVYEPLKEIPVAEVLCAITFANVESLDVVMRTLADVRKKFDAAPVNGGERAKPAPLFMTGWQLLEALDLVAPDRATDPDQMDEEIALQMGDETCHSGAGVYAWEASEPEEGSSFLAGERAAIAANQARKGDA</sequence>
<reference evidence="1 2" key="1">
    <citation type="submission" date="2018-06" db="EMBL/GenBank/DDBJ databases">
        <authorList>
            <consortium name="Pathogen Informatics"/>
            <person name="Doyle S."/>
        </authorList>
    </citation>
    <scope>NUCLEOTIDE SEQUENCE [LARGE SCALE GENOMIC DNA]</scope>
    <source>
        <strain evidence="1 2">NCTC13160</strain>
    </source>
</reference>
<dbReference type="Proteomes" id="UP000254573">
    <property type="component" value="Unassembled WGS sequence"/>
</dbReference>
<name>A0A379KD66_9BURK</name>
<dbReference type="EMBL" id="UGSG01000002">
    <property type="protein sequence ID" value="SUD65840.1"/>
    <property type="molecule type" value="Genomic_DNA"/>
</dbReference>
<dbReference type="AlphaFoldDB" id="A0A379KD66"/>
<evidence type="ECO:0000313" key="1">
    <source>
        <dbReference type="EMBL" id="SUD65840.1"/>
    </source>
</evidence>
<dbReference type="OrthoDB" id="8945404at2"/>
<dbReference type="STRING" id="93220.A6P55_21015"/>